<feature type="compositionally biased region" description="Low complexity" evidence="1">
    <location>
        <begin position="117"/>
        <end position="129"/>
    </location>
</feature>
<dbReference type="EMBL" id="KV442033">
    <property type="protein sequence ID" value="OAQ30730.1"/>
    <property type="molecule type" value="Genomic_DNA"/>
</dbReference>
<feature type="compositionally biased region" description="Low complexity" evidence="1">
    <location>
        <begin position="170"/>
        <end position="180"/>
    </location>
</feature>
<feature type="compositionally biased region" description="Pro residues" evidence="1">
    <location>
        <begin position="37"/>
        <end position="48"/>
    </location>
</feature>
<feature type="compositionally biased region" description="Polar residues" evidence="1">
    <location>
        <begin position="352"/>
        <end position="371"/>
    </location>
</feature>
<feature type="compositionally biased region" description="Polar residues" evidence="1">
    <location>
        <begin position="473"/>
        <end position="482"/>
    </location>
</feature>
<dbReference type="Proteomes" id="UP000078512">
    <property type="component" value="Unassembled WGS sequence"/>
</dbReference>
<dbReference type="AlphaFoldDB" id="A0A197JZS3"/>
<feature type="compositionally biased region" description="Pro residues" evidence="1">
    <location>
        <begin position="101"/>
        <end position="116"/>
    </location>
</feature>
<sequence length="832" mass="87628">MDTNPADGPRNGPPGNMTMRPPPSPGNGGVMNSNMRPPFPNQRPPPPQQHQQQPGGNPAGRAPLTSPFPKQDPAPGGQSSSPVNPNIRPLPHQAPSNPSGPIRPPGGAPGAVPPQRPMQQQPHQQQQQPRPQPPTPTGQHPPQFAGQGRLPGATLNNGSQTQLRGGQNSGGQNSPQSQPSVAMRPPHANGANIRPSGSYPNLTGPGMPPGNRMTPPSPSLGVTRSPQIRPLQQTQQTQGNGPLPLHHHQQQQHPGQHHQPSLRPSASHPHLTQQAGIRPPPAQGSPVLAHQTAVRPPTPLMQHQPRPRPPQAVPHGQPPSPFSQNQQVAPGHAVQLDMPSMNGGQPVKGAPSPQQRPHLQPSQDMHQQQRSPGARPIFDQMRQQTQPPLPAQGAGSPQNPQNMNPAKRPPQRPTGPSQPQHPRQQQGPGSVPQSPQRPSTKEALGSSPPAHGHDGQPIDGRPSQGEHGRGPNASPQQHNNQRPAHPQGLTGARSHLQQGPPGPAGFSGPHHAPRPLQAPGSPMQRPLGSTEIKLSGPPPNIAPRQVPAFQQPQQHHQQQEHKAHEPQQPVTLAEPDAPLSDSEGVYDEDDDIEGGGSRQTPPKSPAAQDIAPPPQTKPAAGGPPQGPPQGPPRGPPKGESHGPRKLSGAAGTGPVHIMQPSNNPTSPPASAFPTLGQPKPRVRPPPGNANHAPYRPPERPSQAPVMYSQSGQPTFTSPFPAQGDKDSSPAKSMVPQGADATSSSIRPREGGLQKRVVASDSNATKSDSSLSQQAPPSPKLHGLKGGPAILSLANHKVMTMNALSILYGRFFFFYKYLAKSDSKTLSSPLPPK</sequence>
<keyword evidence="3" id="KW-1185">Reference proteome</keyword>
<dbReference type="OrthoDB" id="2438502at2759"/>
<feature type="region of interest" description="Disordered" evidence="1">
    <location>
        <begin position="1"/>
        <end position="782"/>
    </location>
</feature>
<feature type="compositionally biased region" description="Low complexity" evidence="1">
    <location>
        <begin position="545"/>
        <end position="556"/>
    </location>
</feature>
<reference evidence="2 3" key="1">
    <citation type="submission" date="2016-05" db="EMBL/GenBank/DDBJ databases">
        <title>Genome sequencing reveals origins of a unique bacterial endosymbiosis in the earliest lineages of terrestrial Fungi.</title>
        <authorList>
            <consortium name="DOE Joint Genome Institute"/>
            <person name="Uehling J."/>
            <person name="Gryganskyi A."/>
            <person name="Hameed K."/>
            <person name="Tschaplinski T."/>
            <person name="Misztal P."/>
            <person name="Wu S."/>
            <person name="Desiro A."/>
            <person name="Vande Pol N."/>
            <person name="Du Z.-Y."/>
            <person name="Zienkiewicz A."/>
            <person name="Zienkiewicz K."/>
            <person name="Morin E."/>
            <person name="Tisserant E."/>
            <person name="Splivallo R."/>
            <person name="Hainaut M."/>
            <person name="Henrissat B."/>
            <person name="Ohm R."/>
            <person name="Kuo A."/>
            <person name="Yan J."/>
            <person name="Lipzen A."/>
            <person name="Nolan M."/>
            <person name="Labutti K."/>
            <person name="Barry K."/>
            <person name="Goldstein A."/>
            <person name="Labbe J."/>
            <person name="Schadt C."/>
            <person name="Tuskan G."/>
            <person name="Grigoriev I."/>
            <person name="Martin F."/>
            <person name="Vilgalys R."/>
            <person name="Bonito G."/>
        </authorList>
    </citation>
    <scope>NUCLEOTIDE SEQUENCE [LARGE SCALE GENOMIC DNA]</scope>
    <source>
        <strain evidence="2 3">AG-77</strain>
    </source>
</reference>
<feature type="compositionally biased region" description="Polar residues" evidence="1">
    <location>
        <begin position="154"/>
        <end position="164"/>
    </location>
</feature>
<evidence type="ECO:0000313" key="3">
    <source>
        <dbReference type="Proteomes" id="UP000078512"/>
    </source>
</evidence>
<organism evidence="2 3">
    <name type="scientific">Linnemannia elongata AG-77</name>
    <dbReference type="NCBI Taxonomy" id="1314771"/>
    <lineage>
        <taxon>Eukaryota</taxon>
        <taxon>Fungi</taxon>
        <taxon>Fungi incertae sedis</taxon>
        <taxon>Mucoromycota</taxon>
        <taxon>Mortierellomycotina</taxon>
        <taxon>Mortierellomycetes</taxon>
        <taxon>Mortierellales</taxon>
        <taxon>Mortierellaceae</taxon>
        <taxon>Linnemannia</taxon>
    </lineage>
</organism>
<dbReference type="STRING" id="1314771.A0A197JZS3"/>
<accession>A0A197JZS3</accession>
<feature type="compositionally biased region" description="Polar residues" evidence="1">
    <location>
        <begin position="707"/>
        <end position="719"/>
    </location>
</feature>
<evidence type="ECO:0000313" key="2">
    <source>
        <dbReference type="EMBL" id="OAQ30730.1"/>
    </source>
</evidence>
<feature type="compositionally biased region" description="Pro residues" evidence="1">
    <location>
        <begin position="307"/>
        <end position="321"/>
    </location>
</feature>
<feature type="compositionally biased region" description="Polar residues" evidence="1">
    <location>
        <begin position="759"/>
        <end position="774"/>
    </location>
</feature>
<feature type="compositionally biased region" description="Acidic residues" evidence="1">
    <location>
        <begin position="584"/>
        <end position="593"/>
    </location>
</feature>
<feature type="compositionally biased region" description="Low complexity" evidence="1">
    <location>
        <begin position="232"/>
        <end position="244"/>
    </location>
</feature>
<proteinExistence type="predicted"/>
<protein>
    <submittedName>
        <fullName evidence="2">Uncharacterized protein</fullName>
    </submittedName>
</protein>
<feature type="compositionally biased region" description="Pro residues" evidence="1">
    <location>
        <begin position="624"/>
        <end position="635"/>
    </location>
</feature>
<gene>
    <name evidence="2" type="ORF">K457DRAFT_1270060</name>
</gene>
<feature type="compositionally biased region" description="Low complexity" evidence="1">
    <location>
        <begin position="660"/>
        <end position="674"/>
    </location>
</feature>
<evidence type="ECO:0000256" key="1">
    <source>
        <dbReference type="SAM" id="MobiDB-lite"/>
    </source>
</evidence>
<name>A0A197JZS3_9FUNG</name>
<feature type="compositionally biased region" description="Polar residues" evidence="1">
    <location>
        <begin position="395"/>
        <end position="404"/>
    </location>
</feature>
<feature type="compositionally biased region" description="Low complexity" evidence="1">
    <location>
        <begin position="415"/>
        <end position="438"/>
    </location>
</feature>